<evidence type="ECO:0000313" key="1">
    <source>
        <dbReference type="EMBL" id="KAF3549206.1"/>
    </source>
</evidence>
<evidence type="ECO:0000313" key="2">
    <source>
        <dbReference type="Proteomes" id="UP000266723"/>
    </source>
</evidence>
<dbReference type="Proteomes" id="UP000266723">
    <property type="component" value="Unassembled WGS sequence"/>
</dbReference>
<protein>
    <recommendedName>
        <fullName evidence="3">Secreted protein</fullName>
    </recommendedName>
</protein>
<accession>A0ABQ7CC09</accession>
<comment type="caution">
    <text evidence="1">The sequence shown here is derived from an EMBL/GenBank/DDBJ whole genome shotgun (WGS) entry which is preliminary data.</text>
</comment>
<gene>
    <name evidence="1" type="ORF">DY000_02005666</name>
</gene>
<keyword evidence="2" id="KW-1185">Reference proteome</keyword>
<name>A0ABQ7CC09_BRACR</name>
<proteinExistence type="predicted"/>
<evidence type="ECO:0008006" key="3">
    <source>
        <dbReference type="Google" id="ProtNLM"/>
    </source>
</evidence>
<sequence>MLPVITKFIEGLLLLSKPLVTLIVFTSDKHRFFFLLLGNSAKQSKIRDENQSNQWRLTKAHGAVSRGRHLSTAAAAAAYTSDYYGTQTEHTWRP</sequence>
<reference evidence="1 2" key="1">
    <citation type="journal article" date="2020" name="BMC Genomics">
        <title>Intraspecific diversification of the crop wild relative Brassica cretica Lam. using demographic model selection.</title>
        <authorList>
            <person name="Kioukis A."/>
            <person name="Michalopoulou V.A."/>
            <person name="Briers L."/>
            <person name="Pirintsos S."/>
            <person name="Studholme D.J."/>
            <person name="Pavlidis P."/>
            <person name="Sarris P.F."/>
        </authorList>
    </citation>
    <scope>NUCLEOTIDE SEQUENCE [LARGE SCALE GENOMIC DNA]</scope>
    <source>
        <strain evidence="2">cv. PFS-1207/04</strain>
    </source>
</reference>
<dbReference type="EMBL" id="QGKV02000832">
    <property type="protein sequence ID" value="KAF3549206.1"/>
    <property type="molecule type" value="Genomic_DNA"/>
</dbReference>
<organism evidence="1 2">
    <name type="scientific">Brassica cretica</name>
    <name type="common">Mustard</name>
    <dbReference type="NCBI Taxonomy" id="69181"/>
    <lineage>
        <taxon>Eukaryota</taxon>
        <taxon>Viridiplantae</taxon>
        <taxon>Streptophyta</taxon>
        <taxon>Embryophyta</taxon>
        <taxon>Tracheophyta</taxon>
        <taxon>Spermatophyta</taxon>
        <taxon>Magnoliopsida</taxon>
        <taxon>eudicotyledons</taxon>
        <taxon>Gunneridae</taxon>
        <taxon>Pentapetalae</taxon>
        <taxon>rosids</taxon>
        <taxon>malvids</taxon>
        <taxon>Brassicales</taxon>
        <taxon>Brassicaceae</taxon>
        <taxon>Brassiceae</taxon>
        <taxon>Brassica</taxon>
    </lineage>
</organism>